<accession>A0A3D8PPT5</accession>
<dbReference type="Pfam" id="PF07098">
    <property type="entry name" value="DUF1360"/>
    <property type="match status" value="1"/>
</dbReference>
<feature type="transmembrane region" description="Helical" evidence="1">
    <location>
        <begin position="6"/>
        <end position="29"/>
    </location>
</feature>
<sequence length="62" mass="7468">MTWIQLVIFVLASFRLTRLIVFDSITWFIRKPFMHIVENTDENGKIIRQMAISGTRVRRWSK</sequence>
<evidence type="ECO:0000313" key="3">
    <source>
        <dbReference type="Proteomes" id="UP000257143"/>
    </source>
</evidence>
<keyword evidence="1" id="KW-0472">Membrane</keyword>
<comment type="caution">
    <text evidence="2">The sequence shown here is derived from an EMBL/GenBank/DDBJ whole genome shotgun (WGS) entry which is preliminary data.</text>
</comment>
<proteinExistence type="predicted"/>
<keyword evidence="1" id="KW-1133">Transmembrane helix</keyword>
<keyword evidence="1" id="KW-0812">Transmembrane</keyword>
<dbReference type="OrthoDB" id="4722315at2"/>
<keyword evidence="3" id="KW-1185">Reference proteome</keyword>
<dbReference type="InterPro" id="IPR010773">
    <property type="entry name" value="Mycophage_PG1_Gp7"/>
</dbReference>
<organism evidence="2 3">
    <name type="scientific">Oceanobacillus arenosus</name>
    <dbReference type="NCBI Taxonomy" id="1229153"/>
    <lineage>
        <taxon>Bacteria</taxon>
        <taxon>Bacillati</taxon>
        <taxon>Bacillota</taxon>
        <taxon>Bacilli</taxon>
        <taxon>Bacillales</taxon>
        <taxon>Bacillaceae</taxon>
        <taxon>Oceanobacillus</taxon>
    </lineage>
</organism>
<evidence type="ECO:0000313" key="2">
    <source>
        <dbReference type="EMBL" id="RDW17055.1"/>
    </source>
</evidence>
<gene>
    <name evidence="2" type="ORF">CWR48_14950</name>
</gene>
<reference evidence="3" key="1">
    <citation type="submission" date="2017-11" db="EMBL/GenBank/DDBJ databases">
        <authorList>
            <person name="Zhu W."/>
        </authorList>
    </citation>
    <scope>NUCLEOTIDE SEQUENCE [LARGE SCALE GENOMIC DNA]</scope>
    <source>
        <strain evidence="3">CAU 1183</strain>
    </source>
</reference>
<dbReference type="AlphaFoldDB" id="A0A3D8PPT5"/>
<protein>
    <submittedName>
        <fullName evidence="2">Uncharacterized protein</fullName>
    </submittedName>
</protein>
<evidence type="ECO:0000256" key="1">
    <source>
        <dbReference type="SAM" id="Phobius"/>
    </source>
</evidence>
<dbReference type="Proteomes" id="UP000257143">
    <property type="component" value="Unassembled WGS sequence"/>
</dbReference>
<name>A0A3D8PPT5_9BACI</name>
<dbReference type="EMBL" id="PIOC01000023">
    <property type="protein sequence ID" value="RDW17055.1"/>
    <property type="molecule type" value="Genomic_DNA"/>
</dbReference>